<protein>
    <submittedName>
        <fullName evidence="1">Uncharacterized protein</fullName>
    </submittedName>
</protein>
<dbReference type="Proteomes" id="UP000237347">
    <property type="component" value="Unassembled WGS sequence"/>
</dbReference>
<name>A0AAW0IZK2_QUESU</name>
<evidence type="ECO:0000313" key="1">
    <source>
        <dbReference type="EMBL" id="KAK7819835.1"/>
    </source>
</evidence>
<reference evidence="1 2" key="1">
    <citation type="journal article" date="2018" name="Sci. Data">
        <title>The draft genome sequence of cork oak.</title>
        <authorList>
            <person name="Ramos A.M."/>
            <person name="Usie A."/>
            <person name="Barbosa P."/>
            <person name="Barros P.M."/>
            <person name="Capote T."/>
            <person name="Chaves I."/>
            <person name="Simoes F."/>
            <person name="Abreu I."/>
            <person name="Carrasquinho I."/>
            <person name="Faro C."/>
            <person name="Guimaraes J.B."/>
            <person name="Mendonca D."/>
            <person name="Nobrega F."/>
            <person name="Rodrigues L."/>
            <person name="Saibo N.J.M."/>
            <person name="Varela M.C."/>
            <person name="Egas C."/>
            <person name="Matos J."/>
            <person name="Miguel C.M."/>
            <person name="Oliveira M.M."/>
            <person name="Ricardo C.P."/>
            <person name="Goncalves S."/>
        </authorList>
    </citation>
    <scope>NUCLEOTIDE SEQUENCE [LARGE SCALE GENOMIC DNA]</scope>
    <source>
        <strain evidence="2">cv. HL8</strain>
    </source>
</reference>
<dbReference type="AlphaFoldDB" id="A0AAW0IZK2"/>
<accession>A0AAW0IZK2</accession>
<evidence type="ECO:0000313" key="2">
    <source>
        <dbReference type="Proteomes" id="UP000237347"/>
    </source>
</evidence>
<dbReference type="EMBL" id="PKMF04000763">
    <property type="protein sequence ID" value="KAK7819835.1"/>
    <property type="molecule type" value="Genomic_DNA"/>
</dbReference>
<keyword evidence="2" id="KW-1185">Reference proteome</keyword>
<organism evidence="1 2">
    <name type="scientific">Quercus suber</name>
    <name type="common">Cork oak</name>
    <dbReference type="NCBI Taxonomy" id="58331"/>
    <lineage>
        <taxon>Eukaryota</taxon>
        <taxon>Viridiplantae</taxon>
        <taxon>Streptophyta</taxon>
        <taxon>Embryophyta</taxon>
        <taxon>Tracheophyta</taxon>
        <taxon>Spermatophyta</taxon>
        <taxon>Magnoliopsida</taxon>
        <taxon>eudicotyledons</taxon>
        <taxon>Gunneridae</taxon>
        <taxon>Pentapetalae</taxon>
        <taxon>rosids</taxon>
        <taxon>fabids</taxon>
        <taxon>Fagales</taxon>
        <taxon>Fagaceae</taxon>
        <taxon>Quercus</taxon>
    </lineage>
</organism>
<gene>
    <name evidence="1" type="ORF">CFP56_039510</name>
</gene>
<sequence length="77" mass="9248">MQELERWCVILPAKFWLHCPKLFLCLHPLLHWKQFQQGGLSCLSVSLVPVAQFWKEILKRLFQLLRSRVSSTQWWAI</sequence>
<comment type="caution">
    <text evidence="1">The sequence shown here is derived from an EMBL/GenBank/DDBJ whole genome shotgun (WGS) entry which is preliminary data.</text>
</comment>
<proteinExistence type="predicted"/>